<proteinExistence type="inferred from homology"/>
<gene>
    <name evidence="3" type="ORF">ALEPTO_LOCUS670</name>
</gene>
<keyword evidence="4" id="KW-1185">Reference proteome</keyword>
<dbReference type="Proteomes" id="UP000789508">
    <property type="component" value="Unassembled WGS sequence"/>
</dbReference>
<comment type="caution">
    <text evidence="3">The sequence shown here is derived from an EMBL/GenBank/DDBJ whole genome shotgun (WGS) entry which is preliminary data.</text>
</comment>
<evidence type="ECO:0000256" key="2">
    <source>
        <dbReference type="SAM" id="MobiDB-lite"/>
    </source>
</evidence>
<dbReference type="EMBL" id="CAJVPS010000052">
    <property type="protein sequence ID" value="CAG8445786.1"/>
    <property type="molecule type" value="Genomic_DNA"/>
</dbReference>
<dbReference type="GO" id="GO:0005634">
    <property type="term" value="C:nucleus"/>
    <property type="evidence" value="ECO:0007669"/>
    <property type="project" value="TreeGrafter"/>
</dbReference>
<organism evidence="3 4">
    <name type="scientific">Ambispora leptoticha</name>
    <dbReference type="NCBI Taxonomy" id="144679"/>
    <lineage>
        <taxon>Eukaryota</taxon>
        <taxon>Fungi</taxon>
        <taxon>Fungi incertae sedis</taxon>
        <taxon>Mucoromycota</taxon>
        <taxon>Glomeromycotina</taxon>
        <taxon>Glomeromycetes</taxon>
        <taxon>Archaeosporales</taxon>
        <taxon>Ambisporaceae</taxon>
        <taxon>Ambispora</taxon>
    </lineage>
</organism>
<dbReference type="OrthoDB" id="27543at2759"/>
<dbReference type="PANTHER" id="PTHR13261">
    <property type="entry name" value="BRCA2 AND CDKN1A INTERACTING PROTEIN"/>
    <property type="match status" value="1"/>
</dbReference>
<reference evidence="3" key="1">
    <citation type="submission" date="2021-06" db="EMBL/GenBank/DDBJ databases">
        <authorList>
            <person name="Kallberg Y."/>
            <person name="Tangrot J."/>
            <person name="Rosling A."/>
        </authorList>
    </citation>
    <scope>NUCLEOTIDE SEQUENCE</scope>
    <source>
        <strain evidence="3">FL130A</strain>
    </source>
</reference>
<dbReference type="Pfam" id="PF13862">
    <property type="entry name" value="BCCIP"/>
    <property type="match status" value="1"/>
</dbReference>
<comment type="similarity">
    <text evidence="1">Belongs to the BCP1 family.</text>
</comment>
<evidence type="ECO:0000313" key="4">
    <source>
        <dbReference type="Proteomes" id="UP000789508"/>
    </source>
</evidence>
<feature type="compositionally biased region" description="Basic and acidic residues" evidence="2">
    <location>
        <begin position="1"/>
        <end position="13"/>
    </location>
</feature>
<accession>A0A9N8YNJ4</accession>
<evidence type="ECO:0000313" key="3">
    <source>
        <dbReference type="EMBL" id="CAG8445786.1"/>
    </source>
</evidence>
<dbReference type="AlphaFoldDB" id="A0A9N8YNJ4"/>
<feature type="region of interest" description="Disordered" evidence="2">
    <location>
        <begin position="1"/>
        <end position="27"/>
    </location>
</feature>
<evidence type="ECO:0000256" key="1">
    <source>
        <dbReference type="ARBA" id="ARBA00006781"/>
    </source>
</evidence>
<sequence length="378" mass="43284">MSQNKEKKNKSADNLKNNKKRSLEDDFHVLANVSEKKKKGKEVKDIIKNASNDVSMDDDIWGDDTHDNVSVGDDDTETSDESDEDNEFKILNVDAEFFDPQPSDFLAIKNLLTQLFSADSVLFNLSELTELIINQPLLGTTVKLEGSESDPFALLTVLNVNVHQSKPCMKTLINYILEKTDPNKQLYEKLSSAILKNNDNDNNSNSNNEHVGLILSERLLNMPVQIVPPMYKMLMEEIQWAVDDDEPYNFEWYLIITKTYREVASSLDEELIDDISTLNNNNIHLHNTSASNHVPNPKKKKKKTKSSEELQTFYFHPEDEIIEQNAEYTHDFKLTKQLPTSDSRRAFQDFGVAPAMKVFLLHRDKIQKLITDLEVACQ</sequence>
<feature type="region of interest" description="Disordered" evidence="2">
    <location>
        <begin position="54"/>
        <end position="85"/>
    </location>
</feature>
<feature type="region of interest" description="Disordered" evidence="2">
    <location>
        <begin position="284"/>
        <end position="307"/>
    </location>
</feature>
<name>A0A9N8YNJ4_9GLOM</name>
<feature type="compositionally biased region" description="Acidic residues" evidence="2">
    <location>
        <begin position="72"/>
        <end position="85"/>
    </location>
</feature>
<protein>
    <submittedName>
        <fullName evidence="3">14597_t:CDS:1</fullName>
    </submittedName>
</protein>
<dbReference type="InterPro" id="IPR025602">
    <property type="entry name" value="BCP1_family"/>
</dbReference>
<dbReference type="PANTHER" id="PTHR13261:SF0">
    <property type="entry name" value="BRCA2 AND CDKN1A-INTERACTING PROTEIN"/>
    <property type="match status" value="1"/>
</dbReference>